<dbReference type="InterPro" id="IPR039421">
    <property type="entry name" value="Type_1_exporter"/>
</dbReference>
<dbReference type="Gene3D" id="1.20.1560.10">
    <property type="entry name" value="ABC transporter type 1, transmembrane domain"/>
    <property type="match status" value="1"/>
</dbReference>
<comment type="subcellular location">
    <subcellularLocation>
        <location evidence="1">Cell membrane</location>
        <topology evidence="1">Multi-pass membrane protein</topology>
    </subcellularLocation>
</comment>
<evidence type="ECO:0000256" key="8">
    <source>
        <dbReference type="ARBA" id="ARBA00022840"/>
    </source>
</evidence>
<dbReference type="EMBL" id="CADCWN010000008">
    <property type="protein sequence ID" value="CAA9548185.1"/>
    <property type="molecule type" value="Genomic_DNA"/>
</dbReference>
<dbReference type="GO" id="GO:0015421">
    <property type="term" value="F:ABC-type oligopeptide transporter activity"/>
    <property type="evidence" value="ECO:0007669"/>
    <property type="project" value="TreeGrafter"/>
</dbReference>
<dbReference type="GO" id="GO:0005524">
    <property type="term" value="F:ATP binding"/>
    <property type="evidence" value="ECO:0007669"/>
    <property type="project" value="UniProtKB-KW"/>
</dbReference>
<dbReference type="SUPFAM" id="SSF90123">
    <property type="entry name" value="ABC transporter transmembrane region"/>
    <property type="match status" value="1"/>
</dbReference>
<sequence length="587" mass="64930">MKITLRILSYLKPHWRRLTIAYVALFSALGLQLYIPAVLARVIDTGLTDGNMRYLINAALVIVGLAVLQGVFTFLRAYLFQYLAEQVGYDLRNELYAKLQDLSFSYYDKAQTGQLMSRVTDDVNNIRGMLMMSLRALVLAIGMLVVVSIILISYNWQLALVSLASMPILVWWSLKFGVTVRPMFAAVQQQFGVMTSVLQENVAGARVVRAFAQEARENERFEAELQTLFARNLRATKLWSFFFPSILLLSGLSLGAILWLGGYQVITGALTVGTLVAFNRYVTLLSEPLRWIGFIVNRIARAIASGGRIFEILDTKSAIQDPAGAVRLNPMRGEVTFEDVSFRYAGAKRDALADLSFTARPGETIALLGPTGAGKSTIINLLPRFYDVTGGRILIDGHDVRGLALADLRSQIGTVLQETFLFSVSIAENIAYGRKGASREEIEAAARAARAHDFISALPDGYDTKLGERGVNLSGGQKQRLAIARALLLNPRILILDDATSSVDSETEHHIQQALQTLMEGRTSFVIAQRLTTVKEADQILVLQDGRIVERGTHIQLLQNGGFYAEIYDLQLRDQEDVMRDALAGDD</sequence>
<keyword evidence="6 13" id="KW-0812">Transmembrane</keyword>
<evidence type="ECO:0000313" key="16">
    <source>
        <dbReference type="EMBL" id="CAA9548185.1"/>
    </source>
</evidence>
<dbReference type="PROSITE" id="PS50893">
    <property type="entry name" value="ABC_TRANSPORTER_2"/>
    <property type="match status" value="1"/>
</dbReference>
<feature type="transmembrane region" description="Helical" evidence="13">
    <location>
        <begin position="158"/>
        <end position="174"/>
    </location>
</feature>
<dbReference type="GO" id="GO:0016887">
    <property type="term" value="F:ATP hydrolysis activity"/>
    <property type="evidence" value="ECO:0007669"/>
    <property type="project" value="InterPro"/>
</dbReference>
<dbReference type="FunFam" id="1.20.1560.10:FF:000011">
    <property type="entry name" value="Multidrug ABC transporter ATP-binding protein"/>
    <property type="match status" value="1"/>
</dbReference>
<dbReference type="Pfam" id="PF00005">
    <property type="entry name" value="ABC_tran"/>
    <property type="match status" value="1"/>
</dbReference>
<name>A0A6J4UHE7_9BACT</name>
<evidence type="ECO:0000256" key="3">
    <source>
        <dbReference type="ARBA" id="ARBA00012191"/>
    </source>
</evidence>
<gene>
    <name evidence="16" type="ORF">AVDCRST_MAG18-76</name>
</gene>
<dbReference type="GO" id="GO:0005886">
    <property type="term" value="C:plasma membrane"/>
    <property type="evidence" value="ECO:0007669"/>
    <property type="project" value="UniProtKB-SubCell"/>
</dbReference>
<comment type="similarity">
    <text evidence="2">Belongs to the ABC transporter superfamily. Drug exporter-2 (TC 3.A.1.117) family.</text>
</comment>
<proteinExistence type="inferred from homology"/>
<dbReference type="PROSITE" id="PS00211">
    <property type="entry name" value="ABC_TRANSPORTER_1"/>
    <property type="match status" value="1"/>
</dbReference>
<protein>
    <recommendedName>
        <fullName evidence="12">Multidrug resistance-like ATP-binding protein MdlA</fullName>
        <ecNumber evidence="3">7.6.2.2</ecNumber>
    </recommendedName>
</protein>
<evidence type="ECO:0000256" key="11">
    <source>
        <dbReference type="ARBA" id="ARBA00034018"/>
    </source>
</evidence>
<evidence type="ECO:0000256" key="1">
    <source>
        <dbReference type="ARBA" id="ARBA00004651"/>
    </source>
</evidence>
<dbReference type="PANTHER" id="PTHR43394:SF1">
    <property type="entry name" value="ATP-BINDING CASSETTE SUB-FAMILY B MEMBER 10, MITOCHONDRIAL"/>
    <property type="match status" value="1"/>
</dbReference>
<dbReference type="InterPro" id="IPR027417">
    <property type="entry name" value="P-loop_NTPase"/>
</dbReference>
<feature type="transmembrane region" description="Helical" evidence="13">
    <location>
        <begin position="238"/>
        <end position="259"/>
    </location>
</feature>
<dbReference type="InterPro" id="IPR011527">
    <property type="entry name" value="ABC1_TM_dom"/>
</dbReference>
<dbReference type="PANTHER" id="PTHR43394">
    <property type="entry name" value="ATP-DEPENDENT PERMEASE MDL1, MITOCHONDRIAL"/>
    <property type="match status" value="1"/>
</dbReference>
<accession>A0A6J4UHE7</accession>
<dbReference type="GO" id="GO:0008559">
    <property type="term" value="F:ABC-type xenobiotic transporter activity"/>
    <property type="evidence" value="ECO:0007669"/>
    <property type="project" value="UniProtKB-EC"/>
</dbReference>
<evidence type="ECO:0000256" key="6">
    <source>
        <dbReference type="ARBA" id="ARBA00022692"/>
    </source>
</evidence>
<feature type="transmembrane region" description="Helical" evidence="13">
    <location>
        <begin position="134"/>
        <end position="152"/>
    </location>
</feature>
<evidence type="ECO:0000259" key="14">
    <source>
        <dbReference type="PROSITE" id="PS50893"/>
    </source>
</evidence>
<keyword evidence="5" id="KW-1003">Cell membrane</keyword>
<dbReference type="PROSITE" id="PS50929">
    <property type="entry name" value="ABC_TM1F"/>
    <property type="match status" value="1"/>
</dbReference>
<feature type="transmembrane region" description="Helical" evidence="13">
    <location>
        <begin position="55"/>
        <end position="75"/>
    </location>
</feature>
<evidence type="ECO:0000256" key="5">
    <source>
        <dbReference type="ARBA" id="ARBA00022475"/>
    </source>
</evidence>
<dbReference type="EC" id="7.6.2.2" evidence="3"/>
<organism evidence="16">
    <name type="scientific">uncultured Thermomicrobiales bacterium</name>
    <dbReference type="NCBI Taxonomy" id="1645740"/>
    <lineage>
        <taxon>Bacteria</taxon>
        <taxon>Pseudomonadati</taxon>
        <taxon>Thermomicrobiota</taxon>
        <taxon>Thermomicrobia</taxon>
        <taxon>Thermomicrobiales</taxon>
        <taxon>environmental samples</taxon>
    </lineage>
</organism>
<evidence type="ECO:0000256" key="13">
    <source>
        <dbReference type="SAM" id="Phobius"/>
    </source>
</evidence>
<reference evidence="16" key="1">
    <citation type="submission" date="2020-02" db="EMBL/GenBank/DDBJ databases">
        <authorList>
            <person name="Meier V. D."/>
        </authorList>
    </citation>
    <scope>NUCLEOTIDE SEQUENCE</scope>
    <source>
        <strain evidence="16">AVDCRST_MAG18</strain>
    </source>
</reference>
<dbReference type="FunFam" id="3.40.50.300:FF:000221">
    <property type="entry name" value="Multidrug ABC transporter ATP-binding protein"/>
    <property type="match status" value="1"/>
</dbReference>
<feature type="transmembrane region" description="Helical" evidence="13">
    <location>
        <begin position="20"/>
        <end position="43"/>
    </location>
</feature>
<feature type="domain" description="ABC transmembrane type-1" evidence="15">
    <location>
        <begin position="23"/>
        <end position="301"/>
    </location>
</feature>
<keyword evidence="8 16" id="KW-0067">ATP-binding</keyword>
<dbReference type="Pfam" id="PF00664">
    <property type="entry name" value="ABC_membrane"/>
    <property type="match status" value="1"/>
</dbReference>
<dbReference type="AlphaFoldDB" id="A0A6J4UHE7"/>
<keyword evidence="10 13" id="KW-0472">Membrane</keyword>
<dbReference type="Gene3D" id="3.40.50.300">
    <property type="entry name" value="P-loop containing nucleotide triphosphate hydrolases"/>
    <property type="match status" value="1"/>
</dbReference>
<evidence type="ECO:0000256" key="10">
    <source>
        <dbReference type="ARBA" id="ARBA00023136"/>
    </source>
</evidence>
<dbReference type="InterPro" id="IPR017871">
    <property type="entry name" value="ABC_transporter-like_CS"/>
</dbReference>
<dbReference type="CDD" id="cd18542">
    <property type="entry name" value="ABC_6TM_YknU_like"/>
    <property type="match status" value="1"/>
</dbReference>
<dbReference type="InterPro" id="IPR036640">
    <property type="entry name" value="ABC1_TM_sf"/>
</dbReference>
<dbReference type="SUPFAM" id="SSF52540">
    <property type="entry name" value="P-loop containing nucleoside triphosphate hydrolases"/>
    <property type="match status" value="1"/>
</dbReference>
<keyword evidence="9 13" id="KW-1133">Transmembrane helix</keyword>
<feature type="domain" description="ABC transporter" evidence="14">
    <location>
        <begin position="335"/>
        <end position="570"/>
    </location>
</feature>
<comment type="catalytic activity">
    <reaction evidence="11">
        <text>ATP + H2O + xenobioticSide 1 = ADP + phosphate + xenobioticSide 2.</text>
        <dbReference type="EC" id="7.6.2.2"/>
    </reaction>
</comment>
<evidence type="ECO:0000256" key="7">
    <source>
        <dbReference type="ARBA" id="ARBA00022741"/>
    </source>
</evidence>
<evidence type="ECO:0000256" key="9">
    <source>
        <dbReference type="ARBA" id="ARBA00022989"/>
    </source>
</evidence>
<evidence type="ECO:0000256" key="12">
    <source>
        <dbReference type="ARBA" id="ARBA00074518"/>
    </source>
</evidence>
<dbReference type="SMART" id="SM00382">
    <property type="entry name" value="AAA"/>
    <property type="match status" value="1"/>
</dbReference>
<keyword evidence="4" id="KW-0813">Transport</keyword>
<evidence type="ECO:0000256" key="4">
    <source>
        <dbReference type="ARBA" id="ARBA00022448"/>
    </source>
</evidence>
<evidence type="ECO:0000259" key="15">
    <source>
        <dbReference type="PROSITE" id="PS50929"/>
    </source>
</evidence>
<keyword evidence="7" id="KW-0547">Nucleotide-binding</keyword>
<evidence type="ECO:0000256" key="2">
    <source>
        <dbReference type="ARBA" id="ARBA00006526"/>
    </source>
</evidence>
<dbReference type="InterPro" id="IPR003593">
    <property type="entry name" value="AAA+_ATPase"/>
</dbReference>
<dbReference type="InterPro" id="IPR003439">
    <property type="entry name" value="ABC_transporter-like_ATP-bd"/>
</dbReference>